<dbReference type="GO" id="GO:0003677">
    <property type="term" value="F:DNA binding"/>
    <property type="evidence" value="ECO:0007669"/>
    <property type="project" value="UniProtKB-KW"/>
</dbReference>
<dbReference type="Pfam" id="PF00196">
    <property type="entry name" value="GerE"/>
    <property type="match status" value="1"/>
</dbReference>
<protein>
    <submittedName>
        <fullName evidence="8">Oxygen regulatory protein NreC</fullName>
    </submittedName>
</protein>
<evidence type="ECO:0000256" key="2">
    <source>
        <dbReference type="ARBA" id="ARBA00023015"/>
    </source>
</evidence>
<dbReference type="OrthoDB" id="9796655at2"/>
<keyword evidence="4" id="KW-0804">Transcription</keyword>
<dbReference type="EMBL" id="SJPO01000003">
    <property type="protein sequence ID" value="TWT77890.1"/>
    <property type="molecule type" value="Genomic_DNA"/>
</dbReference>
<dbReference type="PROSITE" id="PS50110">
    <property type="entry name" value="RESPONSE_REGULATORY"/>
    <property type="match status" value="1"/>
</dbReference>
<name>A0A5C5YSZ1_9BACT</name>
<dbReference type="PANTHER" id="PTHR43214">
    <property type="entry name" value="TWO-COMPONENT RESPONSE REGULATOR"/>
    <property type="match status" value="1"/>
</dbReference>
<dbReference type="PRINTS" id="PR00038">
    <property type="entry name" value="HTHLUXR"/>
</dbReference>
<dbReference type="RefSeq" id="WP_146585794.1">
    <property type="nucleotide sequence ID" value="NZ_SJPO01000003.1"/>
</dbReference>
<reference evidence="8 9" key="1">
    <citation type="submission" date="2019-02" db="EMBL/GenBank/DDBJ databases">
        <title>Deep-cultivation of Planctomycetes and their phenomic and genomic characterization uncovers novel biology.</title>
        <authorList>
            <person name="Wiegand S."/>
            <person name="Jogler M."/>
            <person name="Boedeker C."/>
            <person name="Pinto D."/>
            <person name="Vollmers J."/>
            <person name="Rivas-Marin E."/>
            <person name="Kohn T."/>
            <person name="Peeters S.H."/>
            <person name="Heuer A."/>
            <person name="Rast P."/>
            <person name="Oberbeckmann S."/>
            <person name="Bunk B."/>
            <person name="Jeske O."/>
            <person name="Meyerdierks A."/>
            <person name="Storesund J.E."/>
            <person name="Kallscheuer N."/>
            <person name="Luecker S."/>
            <person name="Lage O.M."/>
            <person name="Pohl T."/>
            <person name="Merkel B.J."/>
            <person name="Hornburger P."/>
            <person name="Mueller R.-W."/>
            <person name="Bruemmer F."/>
            <person name="Labrenz M."/>
            <person name="Spormann A.M."/>
            <person name="Op Den Camp H."/>
            <person name="Overmann J."/>
            <person name="Amann R."/>
            <person name="Jetten M.S.M."/>
            <person name="Mascher T."/>
            <person name="Medema M.H."/>
            <person name="Devos D.P."/>
            <person name="Kaster A.-K."/>
            <person name="Ovreas L."/>
            <person name="Rohde M."/>
            <person name="Galperin M.Y."/>
            <person name="Jogler C."/>
        </authorList>
    </citation>
    <scope>NUCLEOTIDE SEQUENCE [LARGE SCALE GENOMIC DNA]</scope>
    <source>
        <strain evidence="8 9">Pla123a</strain>
    </source>
</reference>
<evidence type="ECO:0000313" key="9">
    <source>
        <dbReference type="Proteomes" id="UP000318478"/>
    </source>
</evidence>
<dbReference type="InterPro" id="IPR039420">
    <property type="entry name" value="WalR-like"/>
</dbReference>
<evidence type="ECO:0000259" key="6">
    <source>
        <dbReference type="PROSITE" id="PS50043"/>
    </source>
</evidence>
<comment type="caution">
    <text evidence="8">The sequence shown here is derived from an EMBL/GenBank/DDBJ whole genome shotgun (WGS) entry which is preliminary data.</text>
</comment>
<dbReference type="PROSITE" id="PS50043">
    <property type="entry name" value="HTH_LUXR_2"/>
    <property type="match status" value="1"/>
</dbReference>
<dbReference type="AlphaFoldDB" id="A0A5C5YSZ1"/>
<dbReference type="Proteomes" id="UP000318478">
    <property type="component" value="Unassembled WGS sequence"/>
</dbReference>
<evidence type="ECO:0000256" key="3">
    <source>
        <dbReference type="ARBA" id="ARBA00023125"/>
    </source>
</evidence>
<evidence type="ECO:0000313" key="8">
    <source>
        <dbReference type="EMBL" id="TWT77890.1"/>
    </source>
</evidence>
<feature type="domain" description="HTH luxR-type" evidence="6">
    <location>
        <begin position="144"/>
        <end position="209"/>
    </location>
</feature>
<dbReference type="SUPFAM" id="SSF52172">
    <property type="entry name" value="CheY-like"/>
    <property type="match status" value="1"/>
</dbReference>
<sequence>MEVDSRPCRVFVVEDHPLVRLGLEQSISKHSDLELVGDADNAAEAWRGISEREPNAVIVDLTLSGGDGLALVQRIATHRPAIGIVVSSMHDQGVYESRALRAGAHAYVTKDRPIEELLERVVAAALQAVEGRREAVAECGGESADPDTAEFTNRELEVFRLIGVGLTTKQIAARLQRSVKTVESFKGRLKQKLRLASGDELTREAVQWALLKKVV</sequence>
<dbReference type="InterPro" id="IPR016032">
    <property type="entry name" value="Sig_transdc_resp-reg_C-effctor"/>
</dbReference>
<dbReference type="GO" id="GO:0006355">
    <property type="term" value="P:regulation of DNA-templated transcription"/>
    <property type="evidence" value="ECO:0007669"/>
    <property type="project" value="InterPro"/>
</dbReference>
<dbReference type="InterPro" id="IPR011006">
    <property type="entry name" value="CheY-like_superfamily"/>
</dbReference>
<evidence type="ECO:0000259" key="7">
    <source>
        <dbReference type="PROSITE" id="PS50110"/>
    </source>
</evidence>
<gene>
    <name evidence="8" type="primary">nreC</name>
    <name evidence="8" type="ORF">Pla123a_16880</name>
</gene>
<keyword evidence="9" id="KW-1185">Reference proteome</keyword>
<keyword evidence="1 5" id="KW-0597">Phosphoprotein</keyword>
<dbReference type="Pfam" id="PF00072">
    <property type="entry name" value="Response_reg"/>
    <property type="match status" value="1"/>
</dbReference>
<organism evidence="8 9">
    <name type="scientific">Posidoniimonas polymericola</name>
    <dbReference type="NCBI Taxonomy" id="2528002"/>
    <lineage>
        <taxon>Bacteria</taxon>
        <taxon>Pseudomonadati</taxon>
        <taxon>Planctomycetota</taxon>
        <taxon>Planctomycetia</taxon>
        <taxon>Pirellulales</taxon>
        <taxon>Lacipirellulaceae</taxon>
        <taxon>Posidoniimonas</taxon>
    </lineage>
</organism>
<dbReference type="InterPro" id="IPR001789">
    <property type="entry name" value="Sig_transdc_resp-reg_receiver"/>
</dbReference>
<dbReference type="PANTHER" id="PTHR43214:SF41">
    <property type="entry name" value="NITRATE_NITRITE RESPONSE REGULATOR PROTEIN NARP"/>
    <property type="match status" value="1"/>
</dbReference>
<keyword evidence="3" id="KW-0238">DNA-binding</keyword>
<evidence type="ECO:0000256" key="1">
    <source>
        <dbReference type="ARBA" id="ARBA00022553"/>
    </source>
</evidence>
<dbReference type="PROSITE" id="PS00622">
    <property type="entry name" value="HTH_LUXR_1"/>
    <property type="match status" value="1"/>
</dbReference>
<evidence type="ECO:0000256" key="4">
    <source>
        <dbReference type="ARBA" id="ARBA00023163"/>
    </source>
</evidence>
<dbReference type="Gene3D" id="3.40.50.2300">
    <property type="match status" value="1"/>
</dbReference>
<proteinExistence type="predicted"/>
<feature type="modified residue" description="4-aspartylphosphate" evidence="5">
    <location>
        <position position="60"/>
    </location>
</feature>
<dbReference type="CDD" id="cd17535">
    <property type="entry name" value="REC_NarL-like"/>
    <property type="match status" value="1"/>
</dbReference>
<accession>A0A5C5YSZ1</accession>
<dbReference type="SMART" id="SM00421">
    <property type="entry name" value="HTH_LUXR"/>
    <property type="match status" value="1"/>
</dbReference>
<evidence type="ECO:0000256" key="5">
    <source>
        <dbReference type="PROSITE-ProRule" id="PRU00169"/>
    </source>
</evidence>
<dbReference type="InterPro" id="IPR058245">
    <property type="entry name" value="NreC/VraR/RcsB-like_REC"/>
</dbReference>
<dbReference type="CDD" id="cd06170">
    <property type="entry name" value="LuxR_C_like"/>
    <property type="match status" value="1"/>
</dbReference>
<keyword evidence="2" id="KW-0805">Transcription regulation</keyword>
<dbReference type="InterPro" id="IPR000792">
    <property type="entry name" value="Tscrpt_reg_LuxR_C"/>
</dbReference>
<dbReference type="GO" id="GO:0000160">
    <property type="term" value="P:phosphorelay signal transduction system"/>
    <property type="evidence" value="ECO:0007669"/>
    <property type="project" value="InterPro"/>
</dbReference>
<dbReference type="SMART" id="SM00448">
    <property type="entry name" value="REC"/>
    <property type="match status" value="1"/>
</dbReference>
<feature type="domain" description="Response regulatory" evidence="7">
    <location>
        <begin position="9"/>
        <end position="125"/>
    </location>
</feature>
<dbReference type="SUPFAM" id="SSF46894">
    <property type="entry name" value="C-terminal effector domain of the bipartite response regulators"/>
    <property type="match status" value="1"/>
</dbReference>